<keyword evidence="3 5" id="KW-1133">Transmembrane helix</keyword>
<feature type="transmembrane region" description="Helical" evidence="5">
    <location>
        <begin position="6"/>
        <end position="24"/>
    </location>
</feature>
<organism evidence="6 7">
    <name type="scientific">Candidatus Fonsibacter lacus</name>
    <dbReference type="NCBI Taxonomy" id="2576439"/>
    <lineage>
        <taxon>Bacteria</taxon>
        <taxon>Pseudomonadati</taxon>
        <taxon>Pseudomonadota</taxon>
        <taxon>Alphaproteobacteria</taxon>
        <taxon>Candidatus Pelagibacterales</taxon>
        <taxon>Candidatus Pelagibacterales incertae sedis</taxon>
        <taxon>Candidatus Fonsibacter</taxon>
    </lineage>
</organism>
<dbReference type="AlphaFoldDB" id="A0A964XRZ1"/>
<evidence type="ECO:0000256" key="1">
    <source>
        <dbReference type="ARBA" id="ARBA00004141"/>
    </source>
</evidence>
<feature type="non-terminal residue" evidence="6">
    <location>
        <position position="1"/>
    </location>
</feature>
<feature type="transmembrane region" description="Helical" evidence="5">
    <location>
        <begin position="45"/>
        <end position="62"/>
    </location>
</feature>
<evidence type="ECO:0000256" key="3">
    <source>
        <dbReference type="ARBA" id="ARBA00022989"/>
    </source>
</evidence>
<proteinExistence type="predicted"/>
<comment type="caution">
    <text evidence="6">The sequence shown here is derived from an EMBL/GenBank/DDBJ whole genome shotgun (WGS) entry which is preliminary data.</text>
</comment>
<keyword evidence="2 5" id="KW-0812">Transmembrane</keyword>
<evidence type="ECO:0008006" key="8">
    <source>
        <dbReference type="Google" id="ProtNLM"/>
    </source>
</evidence>
<feature type="transmembrane region" description="Helical" evidence="5">
    <location>
        <begin position="68"/>
        <end position="87"/>
    </location>
</feature>
<protein>
    <recommendedName>
        <fullName evidence="8">Holin</fullName>
    </recommendedName>
</protein>
<dbReference type="InterPro" id="IPR006480">
    <property type="entry name" value="Phage_holin_4_1"/>
</dbReference>
<gene>
    <name evidence="6" type="ORF">EBV32_06295</name>
</gene>
<dbReference type="EMBL" id="RGET01000231">
    <property type="protein sequence ID" value="NBN88680.1"/>
    <property type="molecule type" value="Genomic_DNA"/>
</dbReference>
<name>A0A964XRZ1_9PROT</name>
<evidence type="ECO:0000256" key="5">
    <source>
        <dbReference type="SAM" id="Phobius"/>
    </source>
</evidence>
<evidence type="ECO:0000313" key="7">
    <source>
        <dbReference type="Proteomes" id="UP000713222"/>
    </source>
</evidence>
<sequence length="124" mass="14357">VKPMVLIAIGFIILDMFFGVWRSVKKNGWKSFRSRRLSNTISKSFLYSGAIVSVYFLEKYLLADLLGLFVSVHLVLTKAFTFFCTFIEIKSINESYEDVTGKNVLKSFKEFLTRTKNDLTEFKN</sequence>
<evidence type="ECO:0000256" key="4">
    <source>
        <dbReference type="ARBA" id="ARBA00023136"/>
    </source>
</evidence>
<evidence type="ECO:0000313" key="6">
    <source>
        <dbReference type="EMBL" id="NBN88680.1"/>
    </source>
</evidence>
<evidence type="ECO:0000256" key="2">
    <source>
        <dbReference type="ARBA" id="ARBA00022692"/>
    </source>
</evidence>
<dbReference type="GO" id="GO:0016020">
    <property type="term" value="C:membrane"/>
    <property type="evidence" value="ECO:0007669"/>
    <property type="project" value="UniProtKB-SubCell"/>
</dbReference>
<keyword evidence="4 5" id="KW-0472">Membrane</keyword>
<dbReference type="Pfam" id="PF05105">
    <property type="entry name" value="Phage_holin_4_1"/>
    <property type="match status" value="1"/>
</dbReference>
<accession>A0A964XRZ1</accession>
<dbReference type="Proteomes" id="UP000713222">
    <property type="component" value="Unassembled WGS sequence"/>
</dbReference>
<comment type="subcellular location">
    <subcellularLocation>
        <location evidence="1">Membrane</location>
        <topology evidence="1">Multi-pass membrane protein</topology>
    </subcellularLocation>
</comment>
<reference evidence="6" key="1">
    <citation type="submission" date="2018-10" db="EMBL/GenBank/DDBJ databases">
        <title>Iterative Subtractive Binning of Freshwater Chronoseries Metagenomes Recovers Nearly Complete Genomes from over Four Hundred Novel Species.</title>
        <authorList>
            <person name="Rodriguez-R L.M."/>
            <person name="Tsementzi D."/>
            <person name="Luo C."/>
            <person name="Konstantinidis K.T."/>
        </authorList>
    </citation>
    <scope>NUCLEOTIDE SEQUENCE</scope>
    <source>
        <strain evidence="6">WB7_6_001</strain>
    </source>
</reference>